<dbReference type="InterPro" id="IPR006380">
    <property type="entry name" value="SPP-like_dom"/>
</dbReference>
<dbReference type="PANTHER" id="PTHR46521:SF4">
    <property type="entry name" value="SUCROSE-PHOSPHATASE 2-RELATED"/>
    <property type="match status" value="1"/>
</dbReference>
<dbReference type="Gramene" id="rna-AYBTSS11_LOCUS13302">
    <property type="protein sequence ID" value="CAJ1948658.1"/>
    <property type="gene ID" value="gene-AYBTSS11_LOCUS13302"/>
</dbReference>
<proteinExistence type="predicted"/>
<reference evidence="3" key="1">
    <citation type="submission" date="2023-10" db="EMBL/GenBank/DDBJ databases">
        <authorList>
            <person name="Domelevo Entfellner J.-B."/>
        </authorList>
    </citation>
    <scope>NUCLEOTIDE SEQUENCE</scope>
</reference>
<keyword evidence="1" id="KW-0378">Hydrolase</keyword>
<dbReference type="PANTHER" id="PTHR46521">
    <property type="entry name" value="SUCROSE-PHOSPHATASE 2-RELATED"/>
    <property type="match status" value="1"/>
</dbReference>
<organism evidence="3 4">
    <name type="scientific">Sphenostylis stenocarpa</name>
    <dbReference type="NCBI Taxonomy" id="92480"/>
    <lineage>
        <taxon>Eukaryota</taxon>
        <taxon>Viridiplantae</taxon>
        <taxon>Streptophyta</taxon>
        <taxon>Embryophyta</taxon>
        <taxon>Tracheophyta</taxon>
        <taxon>Spermatophyta</taxon>
        <taxon>Magnoliopsida</taxon>
        <taxon>eudicotyledons</taxon>
        <taxon>Gunneridae</taxon>
        <taxon>Pentapetalae</taxon>
        <taxon>rosids</taxon>
        <taxon>fabids</taxon>
        <taxon>Fabales</taxon>
        <taxon>Fabaceae</taxon>
        <taxon>Papilionoideae</taxon>
        <taxon>50 kb inversion clade</taxon>
        <taxon>NPAAA clade</taxon>
        <taxon>indigoferoid/millettioid clade</taxon>
        <taxon>Phaseoleae</taxon>
        <taxon>Sphenostylis</taxon>
    </lineage>
</organism>
<dbReference type="Pfam" id="PF05116">
    <property type="entry name" value="S6PP"/>
    <property type="match status" value="1"/>
</dbReference>
<sequence>MDYKLFCAHETINNLTLYYQVSNAQEELLQWHSQNAKDNPKILHASERCASGIMQE</sequence>
<dbReference type="GO" id="GO:0016787">
    <property type="term" value="F:hydrolase activity"/>
    <property type="evidence" value="ECO:0007669"/>
    <property type="project" value="UniProtKB-KW"/>
</dbReference>
<feature type="domain" description="Sucrose phosphatase-like" evidence="2">
    <location>
        <begin position="21"/>
        <end position="55"/>
    </location>
</feature>
<evidence type="ECO:0000259" key="2">
    <source>
        <dbReference type="Pfam" id="PF05116"/>
    </source>
</evidence>
<dbReference type="AlphaFoldDB" id="A0AA86S9P6"/>
<dbReference type="Proteomes" id="UP001189624">
    <property type="component" value="Chromosome 4"/>
</dbReference>
<protein>
    <recommendedName>
        <fullName evidence="2">Sucrose phosphatase-like domain-containing protein</fullName>
    </recommendedName>
</protein>
<evidence type="ECO:0000313" key="4">
    <source>
        <dbReference type="Proteomes" id="UP001189624"/>
    </source>
</evidence>
<name>A0AA86S9P6_9FABA</name>
<keyword evidence="4" id="KW-1185">Reference proteome</keyword>
<gene>
    <name evidence="3" type="ORF">AYBTSS11_LOCUS13302</name>
</gene>
<evidence type="ECO:0000313" key="3">
    <source>
        <dbReference type="EMBL" id="CAJ1948658.1"/>
    </source>
</evidence>
<accession>A0AA86S9P6</accession>
<dbReference type="EMBL" id="OY731401">
    <property type="protein sequence ID" value="CAJ1948658.1"/>
    <property type="molecule type" value="Genomic_DNA"/>
</dbReference>
<evidence type="ECO:0000256" key="1">
    <source>
        <dbReference type="ARBA" id="ARBA00022801"/>
    </source>
</evidence>
<dbReference type="InterPro" id="IPR051518">
    <property type="entry name" value="Sucrose_Phosphatase"/>
</dbReference>